<evidence type="ECO:0000259" key="1">
    <source>
        <dbReference type="Pfam" id="PF01370"/>
    </source>
</evidence>
<evidence type="ECO:0000313" key="2">
    <source>
        <dbReference type="EMBL" id="CAK9047999.1"/>
    </source>
</evidence>
<gene>
    <name evidence="2" type="ORF">SCF082_LOCUS26803</name>
</gene>
<evidence type="ECO:0000313" key="3">
    <source>
        <dbReference type="Proteomes" id="UP001642464"/>
    </source>
</evidence>
<comment type="caution">
    <text evidence="2">The sequence shown here is derived from an EMBL/GenBank/DDBJ whole genome shotgun (WGS) entry which is preliminary data.</text>
</comment>
<accession>A0ABP0M912</accession>
<dbReference type="SUPFAM" id="SSF51735">
    <property type="entry name" value="NAD(P)-binding Rossmann-fold domains"/>
    <property type="match status" value="1"/>
</dbReference>
<dbReference type="InterPro" id="IPR036291">
    <property type="entry name" value="NAD(P)-bd_dom_sf"/>
</dbReference>
<dbReference type="InterPro" id="IPR001509">
    <property type="entry name" value="Epimerase_deHydtase"/>
</dbReference>
<dbReference type="PANTHER" id="PTHR10491">
    <property type="entry name" value="DTDP-4-DEHYDRORHAMNOSE REDUCTASE"/>
    <property type="match status" value="1"/>
</dbReference>
<dbReference type="Proteomes" id="UP001642464">
    <property type="component" value="Unassembled WGS sequence"/>
</dbReference>
<name>A0ABP0M912_9DINO</name>
<sequence>MAVAVWGARGWIGGQVCELLEARGAEVVRAESRLEDRAAIEAELDRTRPDRVIVAAGVTGRPNVDWCEEHRRETIRANVIGTLNVVDVCTERGLHVMLFATGCIFSYDEEHALGSGKGFTEDDRANFAGSFYSRTKGMVEELLRCYPPELLLVLRVRMPISADLSCPRNFITKITRYERVVNIPNSVSVLPDLLPVAIEMSRRRIGGIFNFCNPGVVSHNECLELYREFVDPSFTWTNFTEQEQAKVLKAARSNNELDCSKLLAAVPDLRVPPIQESLRKLFQEFKTSRS</sequence>
<reference evidence="2 3" key="1">
    <citation type="submission" date="2024-02" db="EMBL/GenBank/DDBJ databases">
        <authorList>
            <person name="Chen Y."/>
            <person name="Shah S."/>
            <person name="Dougan E. K."/>
            <person name="Thang M."/>
            <person name="Chan C."/>
        </authorList>
    </citation>
    <scope>NUCLEOTIDE SEQUENCE [LARGE SCALE GENOMIC DNA]</scope>
</reference>
<keyword evidence="3" id="KW-1185">Reference proteome</keyword>
<proteinExistence type="predicted"/>
<dbReference type="PANTHER" id="PTHR10491:SF4">
    <property type="entry name" value="METHIONINE ADENOSYLTRANSFERASE 2 SUBUNIT BETA"/>
    <property type="match status" value="1"/>
</dbReference>
<dbReference type="InterPro" id="IPR005913">
    <property type="entry name" value="dTDP_dehydrorham_reduct"/>
</dbReference>
<dbReference type="Gene3D" id="3.40.50.720">
    <property type="entry name" value="NAD(P)-binding Rossmann-like Domain"/>
    <property type="match status" value="1"/>
</dbReference>
<dbReference type="Pfam" id="PF01370">
    <property type="entry name" value="Epimerase"/>
    <property type="match status" value="1"/>
</dbReference>
<dbReference type="EMBL" id="CAXAMM010020486">
    <property type="protein sequence ID" value="CAK9047999.1"/>
    <property type="molecule type" value="Genomic_DNA"/>
</dbReference>
<protein>
    <submittedName>
        <fullName evidence="2">5-epimerase/dTDP-4-dehydrorhamnose reductase (dTDP-L-rhamnose synthase)</fullName>
    </submittedName>
</protein>
<organism evidence="2 3">
    <name type="scientific">Durusdinium trenchii</name>
    <dbReference type="NCBI Taxonomy" id="1381693"/>
    <lineage>
        <taxon>Eukaryota</taxon>
        <taxon>Sar</taxon>
        <taxon>Alveolata</taxon>
        <taxon>Dinophyceae</taxon>
        <taxon>Suessiales</taxon>
        <taxon>Symbiodiniaceae</taxon>
        <taxon>Durusdinium</taxon>
    </lineage>
</organism>
<feature type="domain" description="NAD-dependent epimerase/dehydratase" evidence="1">
    <location>
        <begin position="4"/>
        <end position="146"/>
    </location>
</feature>